<feature type="transmembrane region" description="Helical" evidence="1">
    <location>
        <begin position="34"/>
        <end position="53"/>
    </location>
</feature>
<keyword evidence="3" id="KW-1185">Reference proteome</keyword>
<feature type="transmembrane region" description="Helical" evidence="1">
    <location>
        <begin position="260"/>
        <end position="279"/>
    </location>
</feature>
<dbReference type="GO" id="GO:0005886">
    <property type="term" value="C:plasma membrane"/>
    <property type="evidence" value="ECO:0007669"/>
    <property type="project" value="UniProtKB-SubCell"/>
</dbReference>
<gene>
    <name evidence="2" type="ORF">B0F88_10267</name>
</gene>
<sequence length="488" mass="54151">MNTAATVAGGKTDAGVIDTIARKELVELLRDSRFWWTGGIILLLMLIALFLGWRQMQRVDGEHAAARAVTYQQWLDQGDKNPHQAAHFGQYAFKPVSPLAFVDPGIDQFVGSTVWVEAHKQNEFNFRPARDATSLQRFGELTMAFVLQILAPLVIVLLGFSAFTGERERGTLRQLLSIGVKPTQLLVGKGLAIIAAVGALLLPVALLGFIALGFVDDQHADAKNLYLRSTWLILGYAIYLTGFIALALGVSAASSSSRKALIGLLAFWVVNGFIAPRAMTDLARIVSPTPTKVEFQNGLNEARKATFGHDETHPAFAAFRDEVFKKYNVTRIEDLPVSFRGLTLRKDDENGYRIYDEHYGALWAIYARQERIRAIAGFAFPLAALRPFSMGLAGTDTFHQNRFATAAELYRRQIQTAMSEDLIQHHKNGDNNYVSNRRLWEQIPALEHKIPEARTAIAEQGLNLGILSAWMFGAIAFAVTATRRLRPL</sequence>
<keyword evidence="1" id="KW-0812">Transmembrane</keyword>
<feature type="transmembrane region" description="Helical" evidence="1">
    <location>
        <begin position="186"/>
        <end position="211"/>
    </location>
</feature>
<dbReference type="GO" id="GO:0140359">
    <property type="term" value="F:ABC-type transporter activity"/>
    <property type="evidence" value="ECO:0007669"/>
    <property type="project" value="InterPro"/>
</dbReference>
<keyword evidence="1" id="KW-1133">Transmembrane helix</keyword>
<reference evidence="2 3" key="1">
    <citation type="submission" date="2018-02" db="EMBL/GenBank/DDBJ databases">
        <title>Subsurface microbial communities from deep shales in Ohio and West Virginia, USA.</title>
        <authorList>
            <person name="Wrighton K."/>
        </authorList>
    </citation>
    <scope>NUCLEOTIDE SEQUENCE [LARGE SCALE GENOMIC DNA]</scope>
    <source>
        <strain evidence="2 3">OWC-G53F</strain>
    </source>
</reference>
<dbReference type="PANTHER" id="PTHR43471">
    <property type="entry name" value="ABC TRANSPORTER PERMEASE"/>
    <property type="match status" value="1"/>
</dbReference>
<feature type="transmembrane region" description="Helical" evidence="1">
    <location>
        <begin position="231"/>
        <end position="253"/>
    </location>
</feature>
<dbReference type="Pfam" id="PF12679">
    <property type="entry name" value="ABC2_membrane_2"/>
    <property type="match status" value="1"/>
</dbReference>
<evidence type="ECO:0000313" key="2">
    <source>
        <dbReference type="EMBL" id="PPK73088.1"/>
    </source>
</evidence>
<keyword evidence="1" id="KW-0472">Membrane</keyword>
<dbReference type="RefSeq" id="WP_104422362.1">
    <property type="nucleotide sequence ID" value="NZ_PTIY01000002.1"/>
</dbReference>
<name>A0A2S6H6J7_9GAMM</name>
<dbReference type="InterPro" id="IPR021913">
    <property type="entry name" value="DUF3526"/>
</dbReference>
<dbReference type="AlphaFoldDB" id="A0A2S6H6J7"/>
<dbReference type="EMBL" id="PTIY01000002">
    <property type="protein sequence ID" value="PPK73088.1"/>
    <property type="molecule type" value="Genomic_DNA"/>
</dbReference>
<feature type="transmembrane region" description="Helical" evidence="1">
    <location>
        <begin position="145"/>
        <end position="165"/>
    </location>
</feature>
<organism evidence="2 3">
    <name type="scientific">Methylobacter tundripaludum</name>
    <dbReference type="NCBI Taxonomy" id="173365"/>
    <lineage>
        <taxon>Bacteria</taxon>
        <taxon>Pseudomonadati</taxon>
        <taxon>Pseudomonadota</taxon>
        <taxon>Gammaproteobacteria</taxon>
        <taxon>Methylococcales</taxon>
        <taxon>Methylococcaceae</taxon>
        <taxon>Methylobacter</taxon>
    </lineage>
</organism>
<evidence type="ECO:0000256" key="1">
    <source>
        <dbReference type="SAM" id="Phobius"/>
    </source>
</evidence>
<dbReference type="OrthoDB" id="184009at2"/>
<dbReference type="PANTHER" id="PTHR43471:SF1">
    <property type="entry name" value="ABC TRANSPORTER PERMEASE PROTEIN NOSY-RELATED"/>
    <property type="match status" value="1"/>
</dbReference>
<protein>
    <submittedName>
        <fullName evidence="2">ABC-2 type transport system permease protein</fullName>
    </submittedName>
</protein>
<comment type="caution">
    <text evidence="2">The sequence shown here is derived from an EMBL/GenBank/DDBJ whole genome shotgun (WGS) entry which is preliminary data.</text>
</comment>
<dbReference type="Proteomes" id="UP000238071">
    <property type="component" value="Unassembled WGS sequence"/>
</dbReference>
<feature type="transmembrane region" description="Helical" evidence="1">
    <location>
        <begin position="461"/>
        <end position="482"/>
    </location>
</feature>
<accession>A0A2S6H6J7</accession>
<dbReference type="Pfam" id="PF12040">
    <property type="entry name" value="DUF3526"/>
    <property type="match status" value="1"/>
</dbReference>
<proteinExistence type="predicted"/>
<evidence type="ECO:0000313" key="3">
    <source>
        <dbReference type="Proteomes" id="UP000238071"/>
    </source>
</evidence>